<sequence length="95" mass="10867">MIIAACALLAAGCLAYIFWPQSVRIARPQKSRIEFLRERRDVVYENLRDLNFENKAGKLSPDDYESLRSSLENEAAELLAEIDTLQHAEWNEAQA</sequence>
<evidence type="ECO:0000313" key="2">
    <source>
        <dbReference type="Proteomes" id="UP000779809"/>
    </source>
</evidence>
<name>A0A932EPK8_9BACT</name>
<gene>
    <name evidence="1" type="ORF">HYX28_09195</name>
</gene>
<evidence type="ECO:0008006" key="3">
    <source>
        <dbReference type="Google" id="ProtNLM"/>
    </source>
</evidence>
<dbReference type="EMBL" id="JACPNR010000011">
    <property type="protein sequence ID" value="MBI2678945.1"/>
    <property type="molecule type" value="Genomic_DNA"/>
</dbReference>
<evidence type="ECO:0000313" key="1">
    <source>
        <dbReference type="EMBL" id="MBI2678945.1"/>
    </source>
</evidence>
<reference evidence="1" key="1">
    <citation type="submission" date="2020-07" db="EMBL/GenBank/DDBJ databases">
        <title>Huge and variable diversity of episymbiotic CPR bacteria and DPANN archaea in groundwater ecosystems.</title>
        <authorList>
            <person name="He C.Y."/>
            <person name="Keren R."/>
            <person name="Whittaker M."/>
            <person name="Farag I.F."/>
            <person name="Doudna J."/>
            <person name="Cate J.H.D."/>
            <person name="Banfield J.F."/>
        </authorList>
    </citation>
    <scope>NUCLEOTIDE SEQUENCE</scope>
    <source>
        <strain evidence="1">NC_groundwater_580_Pr5_B-0.1um_64_19</strain>
    </source>
</reference>
<organism evidence="1 2">
    <name type="scientific">Candidatus Korobacter versatilis</name>
    <dbReference type="NCBI Taxonomy" id="658062"/>
    <lineage>
        <taxon>Bacteria</taxon>
        <taxon>Pseudomonadati</taxon>
        <taxon>Acidobacteriota</taxon>
        <taxon>Terriglobia</taxon>
        <taxon>Terriglobales</taxon>
        <taxon>Candidatus Korobacteraceae</taxon>
        <taxon>Candidatus Korobacter</taxon>
    </lineage>
</organism>
<protein>
    <recommendedName>
        <fullName evidence="3">C-type cytochrome biogenesis protein CcmI</fullName>
    </recommendedName>
</protein>
<proteinExistence type="predicted"/>
<dbReference type="AlphaFoldDB" id="A0A932EPK8"/>
<dbReference type="Proteomes" id="UP000779809">
    <property type="component" value="Unassembled WGS sequence"/>
</dbReference>
<accession>A0A932EPK8</accession>
<comment type="caution">
    <text evidence="1">The sequence shown here is derived from an EMBL/GenBank/DDBJ whole genome shotgun (WGS) entry which is preliminary data.</text>
</comment>